<reference evidence="2 3" key="1">
    <citation type="submission" date="2020-08" db="EMBL/GenBank/DDBJ databases">
        <title>Genomic Encyclopedia of Type Strains, Phase IV (KMG-IV): sequencing the most valuable type-strain genomes for metagenomic binning, comparative biology and taxonomic classification.</title>
        <authorList>
            <person name="Goeker M."/>
        </authorList>
    </citation>
    <scope>NUCLEOTIDE SEQUENCE [LARGE SCALE GENOMIC DNA]</scope>
    <source>
        <strain evidence="2 3">YIM 65646</strain>
    </source>
</reference>
<sequence length="178" mass="18249">MTALLPRLLPPVVTVCAAVVLLGGCGTDAACEPAPAGAADTRTAVMRGDGDDQHLTAEVTEWHTAPHPQVPGEGDHVFLTVDVTPVPGFHVVDDGVALQVCAIDAERVVLICGEVFAEVAADGSATTAEGDLRPADPAATARVVVLANRLDGGVHGCGDRKDFDGYTPPRILSPGTRV</sequence>
<evidence type="ECO:0000256" key="1">
    <source>
        <dbReference type="SAM" id="SignalP"/>
    </source>
</evidence>
<feature type="signal peptide" evidence="1">
    <location>
        <begin position="1"/>
        <end position="17"/>
    </location>
</feature>
<dbReference type="Proteomes" id="UP000548476">
    <property type="component" value="Unassembled WGS sequence"/>
</dbReference>
<gene>
    <name evidence="2" type="ORF">HNR73_002468</name>
</gene>
<keyword evidence="3" id="KW-1185">Reference proteome</keyword>
<feature type="chain" id="PRO_5038489310" description="Lipoprotein" evidence="1">
    <location>
        <begin position="18"/>
        <end position="178"/>
    </location>
</feature>
<dbReference type="AlphaFoldDB" id="A0A841FFI9"/>
<accession>A0A841FFI9</accession>
<organism evidence="2 3">
    <name type="scientific">Phytomonospora endophytica</name>
    <dbReference type="NCBI Taxonomy" id="714109"/>
    <lineage>
        <taxon>Bacteria</taxon>
        <taxon>Bacillati</taxon>
        <taxon>Actinomycetota</taxon>
        <taxon>Actinomycetes</taxon>
        <taxon>Micromonosporales</taxon>
        <taxon>Micromonosporaceae</taxon>
        <taxon>Phytomonospora</taxon>
    </lineage>
</organism>
<dbReference type="RefSeq" id="WP_184787496.1">
    <property type="nucleotide sequence ID" value="NZ_BONT01000110.1"/>
</dbReference>
<keyword evidence="1" id="KW-0732">Signal</keyword>
<evidence type="ECO:0000313" key="2">
    <source>
        <dbReference type="EMBL" id="MBB6034614.1"/>
    </source>
</evidence>
<protein>
    <recommendedName>
        <fullName evidence="4">Lipoprotein</fullName>
    </recommendedName>
</protein>
<evidence type="ECO:0000313" key="3">
    <source>
        <dbReference type="Proteomes" id="UP000548476"/>
    </source>
</evidence>
<evidence type="ECO:0008006" key="4">
    <source>
        <dbReference type="Google" id="ProtNLM"/>
    </source>
</evidence>
<proteinExistence type="predicted"/>
<dbReference type="PROSITE" id="PS51257">
    <property type="entry name" value="PROKAR_LIPOPROTEIN"/>
    <property type="match status" value="1"/>
</dbReference>
<comment type="caution">
    <text evidence="2">The sequence shown here is derived from an EMBL/GenBank/DDBJ whole genome shotgun (WGS) entry which is preliminary data.</text>
</comment>
<name>A0A841FFI9_9ACTN</name>
<dbReference type="EMBL" id="JACHGT010000005">
    <property type="protein sequence ID" value="MBB6034614.1"/>
    <property type="molecule type" value="Genomic_DNA"/>
</dbReference>